<dbReference type="RefSeq" id="XP_062750048.1">
    <property type="nucleotide sequence ID" value="XM_062895132.1"/>
</dbReference>
<feature type="region of interest" description="Disordered" evidence="1">
    <location>
        <begin position="35"/>
        <end position="64"/>
    </location>
</feature>
<feature type="region of interest" description="Disordered" evidence="1">
    <location>
        <begin position="137"/>
        <end position="193"/>
    </location>
</feature>
<dbReference type="Proteomes" id="UP001273209">
    <property type="component" value="Unassembled WGS sequence"/>
</dbReference>
<accession>A0AAE1LVE6</accession>
<dbReference type="EMBL" id="JAWRVG010000193">
    <property type="protein sequence ID" value="KAK4059074.1"/>
    <property type="molecule type" value="Genomic_DNA"/>
</dbReference>
<dbReference type="GeneID" id="87915034"/>
<gene>
    <name evidence="2" type="ORF">Triagg1_10997</name>
</gene>
<keyword evidence="3" id="KW-1185">Reference proteome</keyword>
<name>A0AAE1LVE6_9HYPO</name>
<evidence type="ECO:0000313" key="2">
    <source>
        <dbReference type="EMBL" id="KAK4059074.1"/>
    </source>
</evidence>
<feature type="compositionally biased region" description="Basic and acidic residues" evidence="1">
    <location>
        <begin position="140"/>
        <end position="151"/>
    </location>
</feature>
<evidence type="ECO:0000313" key="3">
    <source>
        <dbReference type="Proteomes" id="UP001273209"/>
    </source>
</evidence>
<proteinExistence type="predicted"/>
<organism evidence="2 3">
    <name type="scientific">Trichoderma aggressivum f. europaeum</name>
    <dbReference type="NCBI Taxonomy" id="173218"/>
    <lineage>
        <taxon>Eukaryota</taxon>
        <taxon>Fungi</taxon>
        <taxon>Dikarya</taxon>
        <taxon>Ascomycota</taxon>
        <taxon>Pezizomycotina</taxon>
        <taxon>Sordariomycetes</taxon>
        <taxon>Hypocreomycetidae</taxon>
        <taxon>Hypocreales</taxon>
        <taxon>Hypocreaceae</taxon>
        <taxon>Trichoderma</taxon>
    </lineage>
</organism>
<comment type="caution">
    <text evidence="2">The sequence shown here is derived from an EMBL/GenBank/DDBJ whole genome shotgun (WGS) entry which is preliminary data.</text>
</comment>
<dbReference type="AlphaFoldDB" id="A0AAE1LVE6"/>
<sequence length="250" mass="27108">MLDFSLIGRTFKVGADGLAITWFIIFTPDPRAAYGGQEGNDDNLEGSHGRTQGREMPGTGRRKKATALRRHRAQKFSRDWARLQDALLLGWADFVRENSACDQFWAGVQLAFHAYGYGGNVCINISDDTPIPDIEEVYEDKEGGGNTKDEYSSLNADTEDKGSVTGASPRRSSPADVGGPRRSRGAPRAKSAERGARLMEFAGRAPGIQQLSSTIEAVFCLDAMHSVAYALAADINCLSDGRPVCLLADF</sequence>
<protein>
    <submittedName>
        <fullName evidence="2">Uncharacterized protein</fullName>
    </submittedName>
</protein>
<reference evidence="2" key="1">
    <citation type="submission" date="2023-11" db="EMBL/GenBank/DDBJ databases">
        <title>The genome sequences of three competitors of mushroom-forming fungi.</title>
        <authorList>
            <person name="Beijen E."/>
            <person name="Ohm R.A."/>
        </authorList>
    </citation>
    <scope>NUCLEOTIDE SEQUENCE</scope>
    <source>
        <strain evidence="2">CBS 100526</strain>
    </source>
</reference>
<evidence type="ECO:0000256" key="1">
    <source>
        <dbReference type="SAM" id="MobiDB-lite"/>
    </source>
</evidence>